<keyword evidence="4" id="KW-1185">Reference proteome</keyword>
<dbReference type="Proteomes" id="UP000838324">
    <property type="component" value="Unassembled WGS sequence"/>
</dbReference>
<comment type="similarity">
    <text evidence="2">Belongs to the SspI family.</text>
</comment>
<evidence type="ECO:0000313" key="4">
    <source>
        <dbReference type="Proteomes" id="UP000838324"/>
    </source>
</evidence>
<reference evidence="3" key="1">
    <citation type="submission" date="2022-01" db="EMBL/GenBank/DDBJ databases">
        <authorList>
            <person name="Criscuolo A."/>
        </authorList>
    </citation>
    <scope>NUCLEOTIDE SEQUENCE</scope>
    <source>
        <strain evidence="3">CIP111892</strain>
    </source>
</reference>
<dbReference type="RefSeq" id="WP_236337240.1">
    <property type="nucleotide sequence ID" value="NZ_CAKMMG010000013.1"/>
</dbReference>
<dbReference type="HAMAP" id="MF_00669">
    <property type="entry name" value="SspI"/>
    <property type="match status" value="1"/>
</dbReference>
<evidence type="ECO:0000256" key="2">
    <source>
        <dbReference type="HAMAP-Rule" id="MF_00669"/>
    </source>
</evidence>
<comment type="subcellular location">
    <subcellularLocation>
        <location evidence="2">Spore core</location>
    </subcellularLocation>
</comment>
<dbReference type="InterPro" id="IPR017525">
    <property type="entry name" value="SspI"/>
</dbReference>
<accession>A0ABM9CT49</accession>
<protein>
    <recommendedName>
        <fullName evidence="2">Small, acid-soluble spore protein I</fullName>
        <shortName evidence="2">SASP I</shortName>
    </recommendedName>
</protein>
<name>A0ABM9CT49_9BACL</name>
<dbReference type="Pfam" id="PF14098">
    <property type="entry name" value="SSPI"/>
    <property type="match status" value="1"/>
</dbReference>
<proteinExistence type="evidence at transcript level"/>
<keyword evidence="1 2" id="KW-0749">Sporulation</keyword>
<evidence type="ECO:0000313" key="3">
    <source>
        <dbReference type="EMBL" id="CAH1223632.1"/>
    </source>
</evidence>
<dbReference type="EMBL" id="CAKMMG010000013">
    <property type="protein sequence ID" value="CAH1223632.1"/>
    <property type="molecule type" value="Genomic_DNA"/>
</dbReference>
<evidence type="ECO:0000256" key="1">
    <source>
        <dbReference type="ARBA" id="ARBA00022969"/>
    </source>
</evidence>
<comment type="caution">
    <text evidence="3">The sequence shown here is derived from an EMBL/GenBank/DDBJ whole genome shotgun (WGS) entry which is preliminary data.</text>
</comment>
<sequence length="78" mass="8723">MPVTIDLRQAVLHKVHGQSEEDLRAMIEGSVDGPEAALPGLGVMFEMVWKDLEKAKQDRVISMLHRHLEKMTPGSIMS</sequence>
<gene>
    <name evidence="2 3" type="primary">sspI</name>
    <name evidence="3" type="ORF">PAECIP111892_05340</name>
</gene>
<organism evidence="3 4">
    <name type="scientific">Paenibacillus auburnensis</name>
    <dbReference type="NCBI Taxonomy" id="2905649"/>
    <lineage>
        <taxon>Bacteria</taxon>
        <taxon>Bacillati</taxon>
        <taxon>Bacillota</taxon>
        <taxon>Bacilli</taxon>
        <taxon>Bacillales</taxon>
        <taxon>Paenibacillaceae</taxon>
        <taxon>Paenibacillus</taxon>
    </lineage>
</organism>
<comment type="induction">
    <text evidence="2">Expressed only in the forespore compartment of sporulating cells.</text>
</comment>